<reference evidence="2" key="1">
    <citation type="submission" date="2021-03" db="EMBL/GenBank/DDBJ databases">
        <title>Draft genome sequence of rust myrtle Austropuccinia psidii MF-1, a brazilian biotype.</title>
        <authorList>
            <person name="Quecine M.C."/>
            <person name="Pachon D.M.R."/>
            <person name="Bonatelli M.L."/>
            <person name="Correr F.H."/>
            <person name="Franceschini L.M."/>
            <person name="Leite T.F."/>
            <person name="Margarido G.R.A."/>
            <person name="Almeida C.A."/>
            <person name="Ferrarezi J.A."/>
            <person name="Labate C.A."/>
        </authorList>
    </citation>
    <scope>NUCLEOTIDE SEQUENCE</scope>
    <source>
        <strain evidence="2">MF-1</strain>
    </source>
</reference>
<dbReference type="Proteomes" id="UP000765509">
    <property type="component" value="Unassembled WGS sequence"/>
</dbReference>
<gene>
    <name evidence="2" type="ORF">O181_071762</name>
</gene>
<feature type="compositionally biased region" description="Polar residues" evidence="1">
    <location>
        <begin position="22"/>
        <end position="55"/>
    </location>
</feature>
<keyword evidence="3" id="KW-1185">Reference proteome</keyword>
<name>A0A9Q3I9H3_9BASI</name>
<accession>A0A9Q3I9H3</accession>
<dbReference type="EMBL" id="AVOT02037368">
    <property type="protein sequence ID" value="MBW0532047.1"/>
    <property type="molecule type" value="Genomic_DNA"/>
</dbReference>
<evidence type="ECO:0000256" key="1">
    <source>
        <dbReference type="SAM" id="MobiDB-lite"/>
    </source>
</evidence>
<evidence type="ECO:0000313" key="3">
    <source>
        <dbReference type="Proteomes" id="UP000765509"/>
    </source>
</evidence>
<evidence type="ECO:0000313" key="2">
    <source>
        <dbReference type="EMBL" id="MBW0532047.1"/>
    </source>
</evidence>
<feature type="region of interest" description="Disordered" evidence="1">
    <location>
        <begin position="1"/>
        <end position="69"/>
    </location>
</feature>
<organism evidence="2 3">
    <name type="scientific">Austropuccinia psidii MF-1</name>
    <dbReference type="NCBI Taxonomy" id="1389203"/>
    <lineage>
        <taxon>Eukaryota</taxon>
        <taxon>Fungi</taxon>
        <taxon>Dikarya</taxon>
        <taxon>Basidiomycota</taxon>
        <taxon>Pucciniomycotina</taxon>
        <taxon>Pucciniomycetes</taxon>
        <taxon>Pucciniales</taxon>
        <taxon>Sphaerophragmiaceae</taxon>
        <taxon>Austropuccinia</taxon>
    </lineage>
</organism>
<sequence length="295" mass="33641">MAFIDGKEKHDALNRRMEEKQPSSTQASAKPRPSSHQKQFQCEKAATSSDQGQRKGTSHKTLKPGLQNVKDSAGCHRKFISDGQNNDEIAEKGGSQIKISEMISNIFDPIPELYEAMNDVKIHIPDKNTSICNNPKTNNLSLSQINKKNMCFENVLRTIRTSNNDKSFGKKLNEQSAIIEEFTEKYSKFNIDDIIKTRIKQAINIIKEDTKKVLVDIANSFTEVKTYTIALKKCFDTSQQEVSKCTMKLNQITSDNTRQKELWQELTHKEDMYKIEVISLIQSFQHELGNSQMMA</sequence>
<dbReference type="AlphaFoldDB" id="A0A9Q3I9H3"/>
<feature type="compositionally biased region" description="Basic and acidic residues" evidence="1">
    <location>
        <begin position="1"/>
        <end position="21"/>
    </location>
</feature>
<proteinExistence type="predicted"/>
<protein>
    <submittedName>
        <fullName evidence="2">Uncharacterized protein</fullName>
    </submittedName>
</protein>
<comment type="caution">
    <text evidence="2">The sequence shown here is derived from an EMBL/GenBank/DDBJ whole genome shotgun (WGS) entry which is preliminary data.</text>
</comment>